<dbReference type="InterPro" id="IPR051428">
    <property type="entry name" value="Sphingo_Act-Surfact_Prot"/>
</dbReference>
<dbReference type="SMART" id="SM00741">
    <property type="entry name" value="SapB"/>
    <property type="match status" value="1"/>
</dbReference>
<organism evidence="3">
    <name type="scientific">Trepomonas sp. PC1</name>
    <dbReference type="NCBI Taxonomy" id="1076344"/>
    <lineage>
        <taxon>Eukaryota</taxon>
        <taxon>Metamonada</taxon>
        <taxon>Diplomonadida</taxon>
        <taxon>Hexamitidae</taxon>
        <taxon>Hexamitinae</taxon>
        <taxon>Trepomonas</taxon>
    </lineage>
</organism>
<gene>
    <name evidence="3" type="ORF">TPC1_12208</name>
</gene>
<dbReference type="GO" id="GO:0006629">
    <property type="term" value="P:lipid metabolic process"/>
    <property type="evidence" value="ECO:0007669"/>
    <property type="project" value="InterPro"/>
</dbReference>
<evidence type="ECO:0000259" key="2">
    <source>
        <dbReference type="PROSITE" id="PS50015"/>
    </source>
</evidence>
<accession>A0A146KEN8</accession>
<dbReference type="Pfam" id="PF05184">
    <property type="entry name" value="SapB_1"/>
    <property type="match status" value="1"/>
</dbReference>
<dbReference type="PANTHER" id="PTHR11480">
    <property type="entry name" value="SAPOSIN-RELATED"/>
    <property type="match status" value="1"/>
</dbReference>
<name>A0A146KEN8_9EUKA</name>
<dbReference type="InterPro" id="IPR008139">
    <property type="entry name" value="SaposinB_dom"/>
</dbReference>
<proteinExistence type="predicted"/>
<dbReference type="Gene3D" id="1.10.225.10">
    <property type="entry name" value="Saposin-like"/>
    <property type="match status" value="1"/>
</dbReference>
<dbReference type="InterPro" id="IPR011001">
    <property type="entry name" value="Saposin-like"/>
</dbReference>
<dbReference type="SUPFAM" id="SSF47862">
    <property type="entry name" value="Saposin"/>
    <property type="match status" value="1"/>
</dbReference>
<dbReference type="AlphaFoldDB" id="A0A146KEN8"/>
<dbReference type="InterPro" id="IPR007856">
    <property type="entry name" value="SapB_1"/>
</dbReference>
<keyword evidence="1" id="KW-1015">Disulfide bond</keyword>
<protein>
    <submittedName>
        <fullName evidence="3">Saposin-like type B domin-containing protein</fullName>
    </submittedName>
</protein>
<dbReference type="EMBL" id="GDID01001659">
    <property type="protein sequence ID" value="JAP94947.1"/>
    <property type="molecule type" value="Transcribed_RNA"/>
</dbReference>
<evidence type="ECO:0000313" key="3">
    <source>
        <dbReference type="EMBL" id="JAP94947.1"/>
    </source>
</evidence>
<feature type="domain" description="Saposin B-type" evidence="2">
    <location>
        <begin position="40"/>
        <end position="118"/>
    </location>
</feature>
<dbReference type="PROSITE" id="PS50015">
    <property type="entry name" value="SAP_B"/>
    <property type="match status" value="1"/>
</dbReference>
<evidence type="ECO:0000256" key="1">
    <source>
        <dbReference type="ARBA" id="ARBA00023157"/>
    </source>
</evidence>
<reference evidence="3" key="1">
    <citation type="submission" date="2015-07" db="EMBL/GenBank/DDBJ databases">
        <title>Adaptation to a free-living lifestyle via gene acquisitions in the diplomonad Trepomonas sp. PC1.</title>
        <authorList>
            <person name="Xu F."/>
            <person name="Jerlstrom-Hultqvist J."/>
            <person name="Kolisko M."/>
            <person name="Simpson A.G.B."/>
            <person name="Roger A.J."/>
            <person name="Svard S.G."/>
            <person name="Andersson J.O."/>
        </authorList>
    </citation>
    <scope>NUCLEOTIDE SEQUENCE</scope>
    <source>
        <strain evidence="3">PC1</strain>
    </source>
</reference>
<sequence length="118" mass="13180">MTEEESFELIYAVLEMEYLIDEGYDYAEIYNLEEDGNIFKDAKCKVCKMAVGAMQKYLNKDSTREAVVKVLTGVCHMLPSLVQSVCNDIMSSGAHKLVDWIIEHGTTDGACKGIKACK</sequence>